<proteinExistence type="predicted"/>
<dbReference type="AlphaFoldDB" id="A0A501XPL3"/>
<reference evidence="2 3" key="1">
    <citation type="submission" date="2019-06" db="EMBL/GenBank/DDBJ databases">
        <authorList>
            <person name="Lee I."/>
            <person name="Jang G.I."/>
            <person name="Hwang C.Y."/>
        </authorList>
    </citation>
    <scope>NUCLEOTIDE SEQUENCE [LARGE SCALE GENOMIC DNA]</scope>
    <source>
        <strain evidence="2 3">PAMC 28131</strain>
    </source>
</reference>
<dbReference type="EMBL" id="VFSU01000018">
    <property type="protein sequence ID" value="TPE62460.1"/>
    <property type="molecule type" value="Genomic_DNA"/>
</dbReference>
<feature type="transmembrane region" description="Helical" evidence="1">
    <location>
        <begin position="69"/>
        <end position="90"/>
    </location>
</feature>
<keyword evidence="1" id="KW-1133">Transmembrane helix</keyword>
<protein>
    <submittedName>
        <fullName evidence="2">Uncharacterized protein</fullName>
    </submittedName>
</protein>
<feature type="transmembrane region" description="Helical" evidence="1">
    <location>
        <begin position="40"/>
        <end position="63"/>
    </location>
</feature>
<gene>
    <name evidence="2" type="ORF">FJQ54_06055</name>
</gene>
<dbReference type="RefSeq" id="WP_140927524.1">
    <property type="nucleotide sequence ID" value="NZ_VFSU01000018.1"/>
</dbReference>
<keyword evidence="1" id="KW-0472">Membrane</keyword>
<evidence type="ECO:0000256" key="1">
    <source>
        <dbReference type="SAM" id="Phobius"/>
    </source>
</evidence>
<comment type="caution">
    <text evidence="2">The sequence shown here is derived from an EMBL/GenBank/DDBJ whole genome shotgun (WGS) entry which is preliminary data.</text>
</comment>
<evidence type="ECO:0000313" key="3">
    <source>
        <dbReference type="Proteomes" id="UP000319897"/>
    </source>
</evidence>
<keyword evidence="3" id="KW-1185">Reference proteome</keyword>
<organism evidence="2 3">
    <name type="scientific">Sandaracinobacter neustonicus</name>
    <dbReference type="NCBI Taxonomy" id="1715348"/>
    <lineage>
        <taxon>Bacteria</taxon>
        <taxon>Pseudomonadati</taxon>
        <taxon>Pseudomonadota</taxon>
        <taxon>Alphaproteobacteria</taxon>
        <taxon>Sphingomonadales</taxon>
        <taxon>Sphingosinicellaceae</taxon>
        <taxon>Sandaracinobacter</taxon>
    </lineage>
</organism>
<sequence>MRNMLTTAKVAAEKTKSLGAQIKGNKNEAGRMKMSMVAKYSVAFAASVMLTAISMAALSGLSFETLVSPHFWVISVSLAGIFSLAIGNGIGTAPNRRAPSLPATGLLPA</sequence>
<dbReference type="Proteomes" id="UP000319897">
    <property type="component" value="Unassembled WGS sequence"/>
</dbReference>
<name>A0A501XPL3_9SPHN</name>
<accession>A0A501XPL3</accession>
<keyword evidence="1" id="KW-0812">Transmembrane</keyword>
<evidence type="ECO:0000313" key="2">
    <source>
        <dbReference type="EMBL" id="TPE62460.1"/>
    </source>
</evidence>